<comment type="caution">
    <text evidence="2">The sequence shown here is derived from an EMBL/GenBank/DDBJ whole genome shotgun (WGS) entry which is preliminary data.</text>
</comment>
<dbReference type="AlphaFoldDB" id="A0A5J4NID1"/>
<feature type="compositionally biased region" description="Polar residues" evidence="1">
    <location>
        <begin position="56"/>
        <end position="71"/>
    </location>
</feature>
<evidence type="ECO:0000256" key="1">
    <source>
        <dbReference type="SAM" id="MobiDB-lite"/>
    </source>
</evidence>
<feature type="region of interest" description="Disordered" evidence="1">
    <location>
        <begin position="29"/>
        <end position="73"/>
    </location>
</feature>
<dbReference type="Proteomes" id="UP000324629">
    <property type="component" value="Unassembled WGS sequence"/>
</dbReference>
<feature type="compositionally biased region" description="Basic and acidic residues" evidence="1">
    <location>
        <begin position="38"/>
        <end position="53"/>
    </location>
</feature>
<accession>A0A5J4NID1</accession>
<protein>
    <submittedName>
        <fullName evidence="2">Uncharacterized protein</fullName>
    </submittedName>
</protein>
<feature type="region of interest" description="Disordered" evidence="1">
    <location>
        <begin position="171"/>
        <end position="191"/>
    </location>
</feature>
<gene>
    <name evidence="2" type="ORF">DEA37_0011256</name>
</gene>
<proteinExistence type="predicted"/>
<evidence type="ECO:0000313" key="3">
    <source>
        <dbReference type="Proteomes" id="UP000324629"/>
    </source>
</evidence>
<keyword evidence="3" id="KW-1185">Reference proteome</keyword>
<organism evidence="2 3">
    <name type="scientific">Paragonimus westermani</name>
    <dbReference type="NCBI Taxonomy" id="34504"/>
    <lineage>
        <taxon>Eukaryota</taxon>
        <taxon>Metazoa</taxon>
        <taxon>Spiralia</taxon>
        <taxon>Lophotrochozoa</taxon>
        <taxon>Platyhelminthes</taxon>
        <taxon>Trematoda</taxon>
        <taxon>Digenea</taxon>
        <taxon>Plagiorchiida</taxon>
        <taxon>Troglotremata</taxon>
        <taxon>Troglotrematidae</taxon>
        <taxon>Paragonimus</taxon>
    </lineage>
</organism>
<dbReference type="EMBL" id="QNGE01002651">
    <property type="protein sequence ID" value="KAA3675224.1"/>
    <property type="molecule type" value="Genomic_DNA"/>
</dbReference>
<name>A0A5J4NID1_9TREM</name>
<sequence>MRRTGDERPQLWTGATSRAQRMLVLGLQKAAEQNARQKRSEPPSEPTTPDRKHSPTAVSPSVGQSLVTDSPSGIMRNFSSRKKAQRVSFAEMPVVYTFGFSESPSANDLPSSLKSHESVRLVVPTPNSTLITQNSDSVSTDLETANANSDDVAVDTQESVTSSSVVASCRPVDLDDPQSSCPSDRKSTSPQRRLIVPKAVVTSPSTVLTSLVKPVSNATSMVRLPERRRLFVSESFEVNDTLEVVSETEPDEIGIDSARSATVIVLDSEPVEITDTQPSQDNTPPDPTLKAPTILSTEEDTECMLIESSQGTQETSELQSANLSSDVRVESFQLDDAPVFALHKSALPLFSSDRPLFIPQTSDSEELVTQVPATEGNETQRNPNSCMSEGSMNDVESFIRCSLSQIASRLSSLSPTRHQSVLMEVLSTFKPIMH</sequence>
<reference evidence="2 3" key="1">
    <citation type="journal article" date="2019" name="Gigascience">
        <title>Whole-genome sequence of the oriental lung fluke Paragonimus westermani.</title>
        <authorList>
            <person name="Oey H."/>
            <person name="Zakrzewski M."/>
            <person name="Narain K."/>
            <person name="Devi K.R."/>
            <person name="Agatsuma T."/>
            <person name="Nawaratna S."/>
            <person name="Gobert G.N."/>
            <person name="Jones M.K."/>
            <person name="Ragan M.A."/>
            <person name="McManus D.P."/>
            <person name="Krause L."/>
        </authorList>
    </citation>
    <scope>NUCLEOTIDE SEQUENCE [LARGE SCALE GENOMIC DNA]</scope>
    <source>
        <strain evidence="2 3">IND2009</strain>
    </source>
</reference>
<evidence type="ECO:0000313" key="2">
    <source>
        <dbReference type="EMBL" id="KAA3675224.1"/>
    </source>
</evidence>